<dbReference type="EMBL" id="QHKO01000001">
    <property type="protein sequence ID" value="RAL25265.1"/>
    <property type="molecule type" value="Genomic_DNA"/>
</dbReference>
<evidence type="ECO:0000313" key="3">
    <source>
        <dbReference type="Proteomes" id="UP000249169"/>
    </source>
</evidence>
<comment type="caution">
    <text evidence="2">The sequence shown here is derived from an EMBL/GenBank/DDBJ whole genome shotgun (WGS) entry which is preliminary data.</text>
</comment>
<proteinExistence type="predicted"/>
<feature type="transmembrane region" description="Helical" evidence="1">
    <location>
        <begin position="402"/>
        <end position="420"/>
    </location>
</feature>
<feature type="transmembrane region" description="Helical" evidence="1">
    <location>
        <begin position="204"/>
        <end position="227"/>
    </location>
</feature>
<feature type="transmembrane region" description="Helical" evidence="1">
    <location>
        <begin position="426"/>
        <end position="449"/>
    </location>
</feature>
<keyword evidence="1" id="KW-1133">Transmembrane helix</keyword>
<evidence type="ECO:0000256" key="1">
    <source>
        <dbReference type="SAM" id="Phobius"/>
    </source>
</evidence>
<feature type="transmembrane region" description="Helical" evidence="1">
    <location>
        <begin position="70"/>
        <end position="88"/>
    </location>
</feature>
<dbReference type="AlphaFoldDB" id="A0A328C9W4"/>
<dbReference type="Proteomes" id="UP000249169">
    <property type="component" value="Unassembled WGS sequence"/>
</dbReference>
<keyword evidence="1" id="KW-0812">Transmembrane</keyword>
<gene>
    <name evidence="2" type="ORF">DL240_03370</name>
</gene>
<feature type="transmembrane region" description="Helical" evidence="1">
    <location>
        <begin position="461"/>
        <end position="490"/>
    </location>
</feature>
<sequence>MRVLSLRATQWRNRAAARQTSRGLPLILSLLGAAALLFGGHLLAPTLLAPPLEAATARGLDATRIPAGQTALEAAFWLSALLASVLNFRVMELLFRRADALALQPLPIRPAAFFIDRTLSTLTEATLSAAAASLFFVPLFWRGGAAAAAAAIAMLFGALWLGAGLSMCAMVLAGRQLVHEPHTSSASSGPKLGGGDLYGGTGQIFLYAPGVGLAAVVIAALFWKLLLGEPLRLGRLSEPFLIGSALLAGAWALAMLTSWRTFALHYHAMAARFREADSAEFDAVLDYQRSSYEAARRLERGLRPGAARAYRALVLDGDRRLAAGRVGYAVILVLAALGLFTLDASARPSWAVALAPALMLATIINPWARVSRQAARLNAPAALPLARRDIDAAIFRVAVREVLFLALPFAALVALIPGLLRSESDAWLIATASLAFPLALAGAIHVLPLRGNASGWLPATLAAALGTLAMLNLPAALAAALVLIGAALFLPQTSSSSAPATSRSSA</sequence>
<name>A0A328C9W4_9DELT</name>
<reference evidence="2 3" key="1">
    <citation type="submission" date="2018-05" db="EMBL/GenBank/DDBJ databases">
        <title>Lujinxingia marina gen. nov. sp. nov., a new facultative anaerobic member of the class Deltaproteobacteria, and proposal of Lujinxingaceae fam. nov.</title>
        <authorList>
            <person name="Li C.-M."/>
        </authorList>
    </citation>
    <scope>NUCLEOTIDE SEQUENCE [LARGE SCALE GENOMIC DNA]</scope>
    <source>
        <strain evidence="2 3">B210</strain>
    </source>
</reference>
<evidence type="ECO:0000313" key="2">
    <source>
        <dbReference type="EMBL" id="RAL25265.1"/>
    </source>
</evidence>
<feature type="transmembrane region" description="Helical" evidence="1">
    <location>
        <begin position="147"/>
        <end position="173"/>
    </location>
</feature>
<feature type="transmembrane region" description="Helical" evidence="1">
    <location>
        <begin position="326"/>
        <end position="344"/>
    </location>
</feature>
<organism evidence="2 3">
    <name type="scientific">Lujinxingia litoralis</name>
    <dbReference type="NCBI Taxonomy" id="2211119"/>
    <lineage>
        <taxon>Bacteria</taxon>
        <taxon>Deltaproteobacteria</taxon>
        <taxon>Bradymonadales</taxon>
        <taxon>Lujinxingiaceae</taxon>
        <taxon>Lujinxingia</taxon>
    </lineage>
</organism>
<keyword evidence="3" id="KW-1185">Reference proteome</keyword>
<protein>
    <submittedName>
        <fullName evidence="2">Uncharacterized protein</fullName>
    </submittedName>
</protein>
<keyword evidence="1" id="KW-0472">Membrane</keyword>
<accession>A0A328C9W4</accession>
<feature type="transmembrane region" description="Helical" evidence="1">
    <location>
        <begin position="119"/>
        <end position="141"/>
    </location>
</feature>
<feature type="transmembrane region" description="Helical" evidence="1">
    <location>
        <begin position="350"/>
        <end position="368"/>
    </location>
</feature>
<feature type="transmembrane region" description="Helical" evidence="1">
    <location>
        <begin position="239"/>
        <end position="259"/>
    </location>
</feature>